<protein>
    <recommendedName>
        <fullName evidence="3">YolD-like protein</fullName>
    </recommendedName>
</protein>
<evidence type="ECO:0000313" key="2">
    <source>
        <dbReference type="Proteomes" id="UP000199136"/>
    </source>
</evidence>
<gene>
    <name evidence="1" type="ORF">SAMN04488506_1136</name>
</gene>
<dbReference type="OrthoDB" id="2156804at2"/>
<evidence type="ECO:0008006" key="3">
    <source>
        <dbReference type="Google" id="ProtNLM"/>
    </source>
</evidence>
<sequence>MGKNSAAKLSAFSFLSNFLTDNSPTVLPQMPTEQIIYFLNQAYIKSTSITIQTTDRMDSSVCHEYTGKLITSPEDQSKIVLSTLDKKTMSIIKPNEIRYVRLTHHAGR</sequence>
<reference evidence="1 2" key="1">
    <citation type="submission" date="2016-10" db="EMBL/GenBank/DDBJ databases">
        <authorList>
            <person name="de Groot N.N."/>
        </authorList>
    </citation>
    <scope>NUCLEOTIDE SEQUENCE [LARGE SCALE GENOMIC DNA]</scope>
    <source>
        <strain evidence="1 2">DSM 20581</strain>
    </source>
</reference>
<dbReference type="RefSeq" id="WP_092480185.1">
    <property type="nucleotide sequence ID" value="NZ_FOXW01000003.1"/>
</dbReference>
<dbReference type="AlphaFoldDB" id="A0A1I5WW71"/>
<keyword evidence="2" id="KW-1185">Reference proteome</keyword>
<accession>A0A1I5WW71</accession>
<evidence type="ECO:0000313" key="1">
    <source>
        <dbReference type="EMBL" id="SFQ23878.1"/>
    </source>
</evidence>
<organism evidence="1 2">
    <name type="scientific">Desemzia incerta</name>
    <dbReference type="NCBI Taxonomy" id="82801"/>
    <lineage>
        <taxon>Bacteria</taxon>
        <taxon>Bacillati</taxon>
        <taxon>Bacillota</taxon>
        <taxon>Bacilli</taxon>
        <taxon>Lactobacillales</taxon>
        <taxon>Carnobacteriaceae</taxon>
        <taxon>Desemzia</taxon>
    </lineage>
</organism>
<proteinExistence type="predicted"/>
<name>A0A1I5WW71_9LACT</name>
<dbReference type="Proteomes" id="UP000199136">
    <property type="component" value="Unassembled WGS sequence"/>
</dbReference>
<dbReference type="EMBL" id="FOXW01000003">
    <property type="protein sequence ID" value="SFQ23878.1"/>
    <property type="molecule type" value="Genomic_DNA"/>
</dbReference>